<name>Q4SR91_TETNG</name>
<keyword evidence="6" id="KW-0472">Membrane</keyword>
<keyword evidence="3" id="KW-1003">Cell membrane</keyword>
<keyword evidence="8" id="KW-0449">Lipoprotein</keyword>
<protein>
    <submittedName>
        <fullName evidence="13">(spotted green pufferfish) hypothetical protein</fullName>
    </submittedName>
</protein>
<proteinExistence type="inferred from homology"/>
<dbReference type="GO" id="GO:0098552">
    <property type="term" value="C:side of membrane"/>
    <property type="evidence" value="ECO:0007669"/>
    <property type="project" value="UniProtKB-KW"/>
</dbReference>
<organism evidence="13">
    <name type="scientific">Tetraodon nigroviridis</name>
    <name type="common">Spotted green pufferfish</name>
    <name type="synonym">Chelonodon nigroviridis</name>
    <dbReference type="NCBI Taxonomy" id="99883"/>
    <lineage>
        <taxon>Eukaryota</taxon>
        <taxon>Metazoa</taxon>
        <taxon>Chordata</taxon>
        <taxon>Craniata</taxon>
        <taxon>Vertebrata</taxon>
        <taxon>Euteleostomi</taxon>
        <taxon>Actinopterygii</taxon>
        <taxon>Neopterygii</taxon>
        <taxon>Teleostei</taxon>
        <taxon>Neoteleostei</taxon>
        <taxon>Acanthomorphata</taxon>
        <taxon>Eupercaria</taxon>
        <taxon>Tetraodontiformes</taxon>
        <taxon>Tetradontoidea</taxon>
        <taxon>Tetraodontidae</taxon>
        <taxon>Tetraodon</taxon>
    </lineage>
</organism>
<evidence type="ECO:0000256" key="7">
    <source>
        <dbReference type="ARBA" id="ARBA00023180"/>
    </source>
</evidence>
<dbReference type="PANTHER" id="PTHR15902">
    <property type="entry name" value="NEURITIN-RELATED"/>
    <property type="match status" value="1"/>
</dbReference>
<evidence type="ECO:0000256" key="4">
    <source>
        <dbReference type="ARBA" id="ARBA00022622"/>
    </source>
</evidence>
<keyword evidence="7" id="KW-0325">Glycoprotein</keyword>
<sequence length="573" mass="64585">MKIGGILAFALAAFSLLVSGDPADANVRCENIYKDFSDCFLELGERMNNYQENVTSEKGVAAVCSHWEEFHTCALTALADCQGEVSSIWETLRQDSKKMRFQGSLFDLCSPSSSPGIRLPRSKVLVMSTESSSFQLHSVEPVFLPPEGQLFYTGPNRQYMRLVVLSEAQKEAALQQCHSVRCSGRHNGIRSTRNAVVSTYYWSTITEDVKAWVREPWEVVGMDLIGPLRDTANRNQYVLAMTDLHTKWVVADALQTKSGTEVATAIVSKLYLFGMVRKIITNQGKALVNEKIECTNQNIKDALEKYSNEQQDDWDVHLQAIVYGINTAKQTSTAETPYYLFFHRHPRISEVTDTRPMEGSLSMVEGDPEDELERALTAVKALNAEVLGHIETVEDQQKKASSQRKAKQAGPRDKGLHGRPYLGPMLEATREEPATLPAVLVKDEETVSKEVQTVSDSQLETHQLREPKVENLEDHCYAASPTLADHQYASHGPLWLRECDALQEELMNYELDPSRPALILQEGNICLTKENLWSVGLQHYIERNVSLWELGVWYWGVLHVHHFKITVKDSQII</sequence>
<feature type="coiled-coil region" evidence="9">
    <location>
        <begin position="285"/>
        <end position="312"/>
    </location>
</feature>
<gene>
    <name evidence="13" type="ORF">GSTENG00014022001</name>
</gene>
<keyword evidence="4" id="KW-0336">GPI-anchor</keyword>
<dbReference type="AlphaFoldDB" id="Q4SR91"/>
<dbReference type="KEGG" id="tng:GSTEN00014022G001"/>
<dbReference type="InterPro" id="IPR041588">
    <property type="entry name" value="Integrase_H2C2"/>
</dbReference>
<dbReference type="SUPFAM" id="SSF53098">
    <property type="entry name" value="Ribonuclease H-like"/>
    <property type="match status" value="1"/>
</dbReference>
<evidence type="ECO:0000256" key="2">
    <source>
        <dbReference type="ARBA" id="ARBA00008377"/>
    </source>
</evidence>
<evidence type="ECO:0000256" key="1">
    <source>
        <dbReference type="ARBA" id="ARBA00004609"/>
    </source>
</evidence>
<feature type="chain" id="PRO_5004243471" evidence="11">
    <location>
        <begin position="21"/>
        <end position="573"/>
    </location>
</feature>
<evidence type="ECO:0000313" key="13">
    <source>
        <dbReference type="EMBL" id="CAF96841.1"/>
    </source>
</evidence>
<keyword evidence="9" id="KW-0175">Coiled coil</keyword>
<evidence type="ECO:0000256" key="9">
    <source>
        <dbReference type="SAM" id="Coils"/>
    </source>
</evidence>
<dbReference type="GO" id="GO:0003676">
    <property type="term" value="F:nucleic acid binding"/>
    <property type="evidence" value="ECO:0007669"/>
    <property type="project" value="InterPro"/>
</dbReference>
<dbReference type="PANTHER" id="PTHR15902:SF5">
    <property type="entry name" value="NEURITIN"/>
    <property type="match status" value="1"/>
</dbReference>
<evidence type="ECO:0000256" key="5">
    <source>
        <dbReference type="ARBA" id="ARBA00022729"/>
    </source>
</evidence>
<evidence type="ECO:0000256" key="11">
    <source>
        <dbReference type="SAM" id="SignalP"/>
    </source>
</evidence>
<evidence type="ECO:0000259" key="12">
    <source>
        <dbReference type="PROSITE" id="PS50994"/>
    </source>
</evidence>
<evidence type="ECO:0000256" key="6">
    <source>
        <dbReference type="ARBA" id="ARBA00023136"/>
    </source>
</evidence>
<accession>Q4SR91</accession>
<keyword evidence="5 11" id="KW-0732">Signal</keyword>
<comment type="similarity">
    <text evidence="2">Belongs to the neuritin family.</text>
</comment>
<dbReference type="Gene3D" id="1.10.340.70">
    <property type="match status" value="1"/>
</dbReference>
<evidence type="ECO:0000256" key="8">
    <source>
        <dbReference type="ARBA" id="ARBA00023288"/>
    </source>
</evidence>
<comment type="subcellular location">
    <subcellularLocation>
        <location evidence="1">Cell membrane</location>
        <topology evidence="1">Lipid-anchor</topology>
        <topology evidence="1">GPI-anchor</topology>
    </subcellularLocation>
</comment>
<dbReference type="PROSITE" id="PS50994">
    <property type="entry name" value="INTEGRASE"/>
    <property type="match status" value="1"/>
</dbReference>
<dbReference type="InterPro" id="IPR026144">
    <property type="entry name" value="Neuritin_fam"/>
</dbReference>
<evidence type="ECO:0000256" key="3">
    <source>
        <dbReference type="ARBA" id="ARBA00022475"/>
    </source>
</evidence>
<evidence type="ECO:0000256" key="10">
    <source>
        <dbReference type="SAM" id="MobiDB-lite"/>
    </source>
</evidence>
<dbReference type="GO" id="GO:1990138">
    <property type="term" value="P:neuron projection extension"/>
    <property type="evidence" value="ECO:0007669"/>
    <property type="project" value="TreeGrafter"/>
</dbReference>
<dbReference type="Pfam" id="PF15056">
    <property type="entry name" value="NRN1"/>
    <property type="match status" value="1"/>
</dbReference>
<feature type="region of interest" description="Disordered" evidence="10">
    <location>
        <begin position="394"/>
        <end position="422"/>
    </location>
</feature>
<dbReference type="GO" id="GO:0005886">
    <property type="term" value="C:plasma membrane"/>
    <property type="evidence" value="ECO:0007669"/>
    <property type="project" value="UniProtKB-SubCell"/>
</dbReference>
<reference evidence="13" key="2">
    <citation type="submission" date="2004-02" db="EMBL/GenBank/DDBJ databases">
        <authorList>
            <consortium name="Genoscope"/>
            <consortium name="Whitehead Institute Centre for Genome Research"/>
        </authorList>
    </citation>
    <scope>NUCLEOTIDE SEQUENCE</scope>
</reference>
<dbReference type="OrthoDB" id="8187670at2759"/>
<dbReference type="InterPro" id="IPR012337">
    <property type="entry name" value="RNaseH-like_sf"/>
</dbReference>
<comment type="caution">
    <text evidence="13">The sequence shown here is derived from an EMBL/GenBank/DDBJ whole genome shotgun (WGS) entry which is preliminary data.</text>
</comment>
<feature type="signal peptide" evidence="11">
    <location>
        <begin position="1"/>
        <end position="20"/>
    </location>
</feature>
<dbReference type="GO" id="GO:0015074">
    <property type="term" value="P:DNA integration"/>
    <property type="evidence" value="ECO:0007669"/>
    <property type="project" value="InterPro"/>
</dbReference>
<dbReference type="EMBL" id="CAAE01014528">
    <property type="protein sequence ID" value="CAF96841.1"/>
    <property type="molecule type" value="Genomic_DNA"/>
</dbReference>
<dbReference type="Pfam" id="PF17921">
    <property type="entry name" value="Integrase_H2C2"/>
    <property type="match status" value="1"/>
</dbReference>
<feature type="domain" description="Integrase catalytic" evidence="12">
    <location>
        <begin position="212"/>
        <end position="309"/>
    </location>
</feature>
<dbReference type="Gene3D" id="3.30.420.10">
    <property type="entry name" value="Ribonuclease H-like superfamily/Ribonuclease H"/>
    <property type="match status" value="2"/>
</dbReference>
<reference evidence="13" key="1">
    <citation type="journal article" date="2004" name="Nature">
        <title>Genome duplication in the teleost fish Tetraodon nigroviridis reveals the early vertebrate proto-karyotype.</title>
        <authorList>
            <person name="Jaillon O."/>
            <person name="Aury J.-M."/>
            <person name="Brunet F."/>
            <person name="Petit J.-L."/>
            <person name="Stange-Thomann N."/>
            <person name="Mauceli E."/>
            <person name="Bouneau L."/>
            <person name="Fischer C."/>
            <person name="Ozouf-Costaz C."/>
            <person name="Bernot A."/>
            <person name="Nicaud S."/>
            <person name="Jaffe D."/>
            <person name="Fisher S."/>
            <person name="Lutfalla G."/>
            <person name="Dossat C."/>
            <person name="Segurens B."/>
            <person name="Dasilva C."/>
            <person name="Salanoubat M."/>
            <person name="Levy M."/>
            <person name="Boudet N."/>
            <person name="Castellano S."/>
            <person name="Anthouard V."/>
            <person name="Jubin C."/>
            <person name="Castelli V."/>
            <person name="Katinka M."/>
            <person name="Vacherie B."/>
            <person name="Biemont C."/>
            <person name="Skalli Z."/>
            <person name="Cattolico L."/>
            <person name="Poulain J."/>
            <person name="De Berardinis V."/>
            <person name="Cruaud C."/>
            <person name="Duprat S."/>
            <person name="Brottier P."/>
            <person name="Coutanceau J.-P."/>
            <person name="Gouzy J."/>
            <person name="Parra G."/>
            <person name="Lardier G."/>
            <person name="Chapple C."/>
            <person name="McKernan K.J."/>
            <person name="McEwan P."/>
            <person name="Bosak S."/>
            <person name="Kellis M."/>
            <person name="Volff J.-N."/>
            <person name="Guigo R."/>
            <person name="Zody M.C."/>
            <person name="Mesirov J."/>
            <person name="Lindblad-Toh K."/>
            <person name="Birren B."/>
            <person name="Nusbaum C."/>
            <person name="Kahn D."/>
            <person name="Robinson-Rechavi M."/>
            <person name="Laudet V."/>
            <person name="Schachter V."/>
            <person name="Quetier F."/>
            <person name="Saurin W."/>
            <person name="Scarpelli C."/>
            <person name="Wincker P."/>
            <person name="Lander E.S."/>
            <person name="Weissenbach J."/>
            <person name="Roest Crollius H."/>
        </authorList>
    </citation>
    <scope>NUCLEOTIDE SEQUENCE [LARGE SCALE GENOMIC DNA]</scope>
</reference>
<dbReference type="InterPro" id="IPR036397">
    <property type="entry name" value="RNaseH_sf"/>
</dbReference>
<dbReference type="InterPro" id="IPR001584">
    <property type="entry name" value="Integrase_cat-core"/>
</dbReference>